<evidence type="ECO:0000313" key="2">
    <source>
        <dbReference type="Proteomes" id="UP000327118"/>
    </source>
</evidence>
<sequence length="262" mass="29364">MANQVSLMTYLQHGPLPVPVILHGQSTQNTRHDAYNASDISNVGHWAGFTLAAIQQRYGDLLATVQIVDEPFRLGSPSCPINSKRAVQMRINCDLINRIIRSLRSGFAHMVSTQQLAGSTVLTFDIGTLAAMIDGFTPGFAFYDPNLDVKTRPNRIPGNVKPSYKWSLDLRNHQNSSARMEFNQVLSQINFYMKQHHARYGFVITDRELVAIRRLDRNGNLELSASIPWPASGTASQPTLTMLLAIWYLGMLAADDQDWYLD</sequence>
<reference evidence="2" key="1">
    <citation type="submission" date="2019-04" db="EMBL/GenBank/DDBJ databases">
        <title>Friends and foes A comparative genomics studyof 23 Aspergillus species from section Flavi.</title>
        <authorList>
            <consortium name="DOE Joint Genome Institute"/>
            <person name="Kjaerbolling I."/>
            <person name="Vesth T."/>
            <person name="Frisvad J.C."/>
            <person name="Nybo J.L."/>
            <person name="Theobald S."/>
            <person name="Kildgaard S."/>
            <person name="Isbrandt T."/>
            <person name="Kuo A."/>
            <person name="Sato A."/>
            <person name="Lyhne E.K."/>
            <person name="Kogle M.E."/>
            <person name="Wiebenga A."/>
            <person name="Kun R.S."/>
            <person name="Lubbers R.J."/>
            <person name="Makela M.R."/>
            <person name="Barry K."/>
            <person name="Chovatia M."/>
            <person name="Clum A."/>
            <person name="Daum C."/>
            <person name="Haridas S."/>
            <person name="He G."/>
            <person name="LaButti K."/>
            <person name="Lipzen A."/>
            <person name="Mondo S."/>
            <person name="Riley R."/>
            <person name="Salamov A."/>
            <person name="Simmons B.A."/>
            <person name="Magnuson J.K."/>
            <person name="Henrissat B."/>
            <person name="Mortensen U.H."/>
            <person name="Larsen T.O."/>
            <person name="Devries R.P."/>
            <person name="Grigoriev I.V."/>
            <person name="Machida M."/>
            <person name="Baker S.E."/>
            <person name="Andersen M.R."/>
        </authorList>
    </citation>
    <scope>NUCLEOTIDE SEQUENCE [LARGE SCALE GENOMIC DNA]</scope>
    <source>
        <strain evidence="2">CBS 553.77</strain>
    </source>
</reference>
<evidence type="ECO:0000313" key="1">
    <source>
        <dbReference type="EMBL" id="KAE8353788.1"/>
    </source>
</evidence>
<protein>
    <submittedName>
        <fullName evidence="1">Uncharacterized protein</fullName>
    </submittedName>
</protein>
<proteinExistence type="predicted"/>
<accession>A0A5N6Z8R1</accession>
<organism evidence="1 2">
    <name type="scientific">Aspergillus coremiiformis</name>
    <dbReference type="NCBI Taxonomy" id="138285"/>
    <lineage>
        <taxon>Eukaryota</taxon>
        <taxon>Fungi</taxon>
        <taxon>Dikarya</taxon>
        <taxon>Ascomycota</taxon>
        <taxon>Pezizomycotina</taxon>
        <taxon>Eurotiomycetes</taxon>
        <taxon>Eurotiomycetidae</taxon>
        <taxon>Eurotiales</taxon>
        <taxon>Aspergillaceae</taxon>
        <taxon>Aspergillus</taxon>
        <taxon>Aspergillus subgen. Circumdati</taxon>
    </lineage>
</organism>
<dbReference type="Proteomes" id="UP000327118">
    <property type="component" value="Unassembled WGS sequence"/>
</dbReference>
<dbReference type="EMBL" id="ML739088">
    <property type="protein sequence ID" value="KAE8353788.1"/>
    <property type="molecule type" value="Genomic_DNA"/>
</dbReference>
<dbReference type="AlphaFoldDB" id="A0A5N6Z8R1"/>
<dbReference type="OrthoDB" id="4367324at2759"/>
<name>A0A5N6Z8R1_9EURO</name>
<gene>
    <name evidence="1" type="ORF">BDV28DRAFT_99781</name>
</gene>
<keyword evidence="2" id="KW-1185">Reference proteome</keyword>